<evidence type="ECO:0008006" key="5">
    <source>
        <dbReference type="Google" id="ProtNLM"/>
    </source>
</evidence>
<organism evidence="3 4">
    <name type="scientific">Thermophilibacter gallinarum</name>
    <dbReference type="NCBI Taxonomy" id="2779357"/>
    <lineage>
        <taxon>Bacteria</taxon>
        <taxon>Bacillati</taxon>
        <taxon>Actinomycetota</taxon>
        <taxon>Coriobacteriia</taxon>
        <taxon>Coriobacteriales</taxon>
        <taxon>Atopobiaceae</taxon>
        <taxon>Thermophilibacter</taxon>
    </lineage>
</organism>
<reference evidence="3 4" key="1">
    <citation type="submission" date="2020-10" db="EMBL/GenBank/DDBJ databases">
        <title>ChiBAC.</title>
        <authorList>
            <person name="Zenner C."/>
            <person name="Hitch T.C.A."/>
            <person name="Clavel T."/>
        </authorList>
    </citation>
    <scope>NUCLEOTIDE SEQUENCE [LARGE SCALE GENOMIC DNA]</scope>
    <source>
        <strain evidence="3 4">DSM 107455</strain>
    </source>
</reference>
<dbReference type="RefSeq" id="WP_193529257.1">
    <property type="nucleotide sequence ID" value="NZ_JADCJZ010000001.1"/>
</dbReference>
<keyword evidence="4" id="KW-1185">Reference proteome</keyword>
<evidence type="ECO:0000313" key="3">
    <source>
        <dbReference type="EMBL" id="MBE5023849.1"/>
    </source>
</evidence>
<evidence type="ECO:0000256" key="1">
    <source>
        <dbReference type="SAM" id="MobiDB-lite"/>
    </source>
</evidence>
<dbReference type="PROSITE" id="PS51257">
    <property type="entry name" value="PROKAR_LIPOPROTEIN"/>
    <property type="match status" value="1"/>
</dbReference>
<name>A0ABR9QRZ2_9ACTN</name>
<dbReference type="Proteomes" id="UP001194273">
    <property type="component" value="Unassembled WGS sequence"/>
</dbReference>
<sequence>MRLSKLLVPALCLSAALLAGCAQTTPEGADAQTDRTPVQDVMDGGTTEPEQSNWQQPAFYERSFSEVTSDLDLLGFELVDEYYDEENAYLSVAFRGTPAGVTLEGSDGTVTVNLYASEPTFSDDAGEPSVETLADGVAPNGFDVFLYVPDADPSEYEGIARQAADAAGLGEFTDSYVGEAPFTEGQQVGNFTTETTFNGEAAGCLFVVQRYEDPSVAPNPDAPLVVSYGCYM</sequence>
<feature type="signal peptide" evidence="2">
    <location>
        <begin position="1"/>
        <end position="21"/>
    </location>
</feature>
<keyword evidence="2" id="KW-0732">Signal</keyword>
<feature type="chain" id="PRO_5045131911" description="Lipoprotein" evidence="2">
    <location>
        <begin position="22"/>
        <end position="232"/>
    </location>
</feature>
<dbReference type="EMBL" id="JADCJZ010000001">
    <property type="protein sequence ID" value="MBE5023849.1"/>
    <property type="molecule type" value="Genomic_DNA"/>
</dbReference>
<accession>A0ABR9QRZ2</accession>
<comment type="caution">
    <text evidence="3">The sequence shown here is derived from an EMBL/GenBank/DDBJ whole genome shotgun (WGS) entry which is preliminary data.</text>
</comment>
<protein>
    <recommendedName>
        <fullName evidence="5">Lipoprotein</fullName>
    </recommendedName>
</protein>
<feature type="region of interest" description="Disordered" evidence="1">
    <location>
        <begin position="26"/>
        <end position="56"/>
    </location>
</feature>
<evidence type="ECO:0000313" key="4">
    <source>
        <dbReference type="Proteomes" id="UP001194273"/>
    </source>
</evidence>
<gene>
    <name evidence="3" type="ORF">INF26_03145</name>
</gene>
<evidence type="ECO:0000256" key="2">
    <source>
        <dbReference type="SAM" id="SignalP"/>
    </source>
</evidence>
<proteinExistence type="predicted"/>